<evidence type="ECO:0000256" key="6">
    <source>
        <dbReference type="ARBA" id="ARBA00039017"/>
    </source>
</evidence>
<dbReference type="PANTHER" id="PTHR11080:SF2">
    <property type="entry name" value="LD05707P"/>
    <property type="match status" value="1"/>
</dbReference>
<name>A0A0L8V8Y5_9BACT</name>
<evidence type="ECO:0000256" key="2">
    <source>
        <dbReference type="ARBA" id="ARBA00022642"/>
    </source>
</evidence>
<evidence type="ECO:0000256" key="7">
    <source>
        <dbReference type="ARBA" id="ARBA00043224"/>
    </source>
</evidence>
<organism evidence="9 10">
    <name type="scientific">Sunxiuqinia dokdonensis</name>
    <dbReference type="NCBI Taxonomy" id="1409788"/>
    <lineage>
        <taxon>Bacteria</taxon>
        <taxon>Pseudomonadati</taxon>
        <taxon>Bacteroidota</taxon>
        <taxon>Bacteroidia</taxon>
        <taxon>Marinilabiliales</taxon>
        <taxon>Prolixibacteraceae</taxon>
        <taxon>Sunxiuqinia</taxon>
    </lineage>
</organism>
<gene>
    <name evidence="9" type="ORF">NC99_22230</name>
</gene>
<feature type="domain" description="Isochorismatase-like" evidence="8">
    <location>
        <begin position="3"/>
        <end position="177"/>
    </location>
</feature>
<evidence type="ECO:0000313" key="10">
    <source>
        <dbReference type="Proteomes" id="UP000036958"/>
    </source>
</evidence>
<dbReference type="InterPro" id="IPR000868">
    <property type="entry name" value="Isochorismatase-like_dom"/>
</dbReference>
<dbReference type="PANTHER" id="PTHR11080">
    <property type="entry name" value="PYRAZINAMIDASE/NICOTINAMIDASE"/>
    <property type="match status" value="1"/>
</dbReference>
<keyword evidence="3" id="KW-0479">Metal-binding</keyword>
<evidence type="ECO:0000256" key="5">
    <source>
        <dbReference type="ARBA" id="ARBA00037900"/>
    </source>
</evidence>
<proteinExistence type="inferred from homology"/>
<evidence type="ECO:0000256" key="4">
    <source>
        <dbReference type="ARBA" id="ARBA00022801"/>
    </source>
</evidence>
<dbReference type="Proteomes" id="UP000036958">
    <property type="component" value="Unassembled WGS sequence"/>
</dbReference>
<dbReference type="STRING" id="1409788.NC99_22230"/>
<sequence>MKALLIVDLQNDFLPGGALPAPDGKQIIPVVNKLLDRFELVIASKDWHPEDSIHFEKWPLHCLANSEGAAFPAGLEQSKINTVVLKGTRNSDDGYSAFEATNLQLNNYLAENKVDELYICGLTTEYCVKNTVLDALDANYKTYVFRDAVEAVKAKAGDEEKAWQEMQSAGASIVYSEEIRKNA</sequence>
<evidence type="ECO:0000313" key="9">
    <source>
        <dbReference type="EMBL" id="KOH44911.1"/>
    </source>
</evidence>
<evidence type="ECO:0000256" key="3">
    <source>
        <dbReference type="ARBA" id="ARBA00022723"/>
    </source>
</evidence>
<dbReference type="Gene3D" id="3.40.50.850">
    <property type="entry name" value="Isochorismatase-like"/>
    <property type="match status" value="1"/>
</dbReference>
<dbReference type="Pfam" id="PF00857">
    <property type="entry name" value="Isochorismatase"/>
    <property type="match status" value="1"/>
</dbReference>
<dbReference type="SUPFAM" id="SSF52499">
    <property type="entry name" value="Isochorismatase-like hydrolases"/>
    <property type="match status" value="1"/>
</dbReference>
<comment type="pathway">
    <text evidence="5">Cofactor biosynthesis; nicotinate biosynthesis; nicotinate from nicotinamide: step 1/1.</text>
</comment>
<accession>A0A0L8V8Y5</accession>
<comment type="similarity">
    <text evidence="1">Belongs to the isochorismatase family.</text>
</comment>
<dbReference type="EMBL" id="LGIA01000150">
    <property type="protein sequence ID" value="KOH44911.1"/>
    <property type="molecule type" value="Genomic_DNA"/>
</dbReference>
<dbReference type="GO" id="GO:0046872">
    <property type="term" value="F:metal ion binding"/>
    <property type="evidence" value="ECO:0007669"/>
    <property type="project" value="UniProtKB-KW"/>
</dbReference>
<dbReference type="InterPro" id="IPR036380">
    <property type="entry name" value="Isochorismatase-like_sf"/>
</dbReference>
<dbReference type="OrthoDB" id="9791276at2"/>
<keyword evidence="10" id="KW-1185">Reference proteome</keyword>
<evidence type="ECO:0000256" key="1">
    <source>
        <dbReference type="ARBA" id="ARBA00006336"/>
    </source>
</evidence>
<comment type="caution">
    <text evidence="9">The sequence shown here is derived from an EMBL/GenBank/DDBJ whole genome shotgun (WGS) entry which is preliminary data.</text>
</comment>
<dbReference type="GO" id="GO:0019363">
    <property type="term" value="P:pyridine nucleotide biosynthetic process"/>
    <property type="evidence" value="ECO:0007669"/>
    <property type="project" value="UniProtKB-KW"/>
</dbReference>
<dbReference type="AlphaFoldDB" id="A0A0L8V8Y5"/>
<dbReference type="GO" id="GO:0008936">
    <property type="term" value="F:nicotinamidase activity"/>
    <property type="evidence" value="ECO:0007669"/>
    <property type="project" value="UniProtKB-EC"/>
</dbReference>
<protein>
    <recommendedName>
        <fullName evidence="6">nicotinamidase</fullName>
        <ecNumber evidence="6">3.5.1.19</ecNumber>
    </recommendedName>
    <alternativeName>
        <fullName evidence="7">Nicotinamide deamidase</fullName>
    </alternativeName>
</protein>
<dbReference type="RefSeq" id="WP_053183274.1">
    <property type="nucleotide sequence ID" value="NZ_LGIA01000150.1"/>
</dbReference>
<evidence type="ECO:0000259" key="8">
    <source>
        <dbReference type="Pfam" id="PF00857"/>
    </source>
</evidence>
<keyword evidence="4" id="KW-0378">Hydrolase</keyword>
<dbReference type="PATRIC" id="fig|1409788.3.peg.2293"/>
<dbReference type="EC" id="3.5.1.19" evidence="6"/>
<reference evidence="10" key="1">
    <citation type="submission" date="2015-07" db="EMBL/GenBank/DDBJ databases">
        <title>Genome sequencing of Sunxiuqinia dokdonensis strain SK.</title>
        <authorList>
            <person name="Ahn S."/>
            <person name="Kim B.-C."/>
        </authorList>
    </citation>
    <scope>NUCLEOTIDE SEQUENCE [LARGE SCALE GENOMIC DNA]</scope>
    <source>
        <strain evidence="10">SK</strain>
    </source>
</reference>
<keyword evidence="2" id="KW-0662">Pyridine nucleotide biosynthesis</keyword>
<dbReference type="InterPro" id="IPR052347">
    <property type="entry name" value="Isochorismatase_Nicotinamidase"/>
</dbReference>